<evidence type="ECO:0000256" key="1">
    <source>
        <dbReference type="SAM" id="MobiDB-lite"/>
    </source>
</evidence>
<feature type="compositionally biased region" description="Polar residues" evidence="1">
    <location>
        <begin position="592"/>
        <end position="601"/>
    </location>
</feature>
<comment type="caution">
    <text evidence="3">The sequence shown here is derived from an EMBL/GenBank/DDBJ whole genome shotgun (WGS) entry which is preliminary data.</text>
</comment>
<reference evidence="3" key="1">
    <citation type="submission" date="2019-12" db="EMBL/GenBank/DDBJ databases">
        <title>Genome sequence of Babesia ovis.</title>
        <authorList>
            <person name="Yamagishi J."/>
            <person name="Sevinc F."/>
            <person name="Xuan X."/>
        </authorList>
    </citation>
    <scope>NUCLEOTIDE SEQUENCE</scope>
    <source>
        <strain evidence="3">Selcuk</strain>
    </source>
</reference>
<dbReference type="Pfam" id="PF00168">
    <property type="entry name" value="C2"/>
    <property type="match status" value="1"/>
</dbReference>
<feature type="compositionally biased region" description="Acidic residues" evidence="1">
    <location>
        <begin position="14"/>
        <end position="23"/>
    </location>
</feature>
<feature type="compositionally biased region" description="Polar residues" evidence="1">
    <location>
        <begin position="1185"/>
        <end position="1197"/>
    </location>
</feature>
<dbReference type="SMART" id="SM00239">
    <property type="entry name" value="C2"/>
    <property type="match status" value="1"/>
</dbReference>
<dbReference type="EMBL" id="BLIY01000017">
    <property type="protein sequence ID" value="GFE54997.1"/>
    <property type="molecule type" value="Genomic_DNA"/>
</dbReference>
<dbReference type="Gene3D" id="2.60.40.150">
    <property type="entry name" value="C2 domain"/>
    <property type="match status" value="1"/>
</dbReference>
<feature type="compositionally biased region" description="Acidic residues" evidence="1">
    <location>
        <begin position="55"/>
        <end position="74"/>
    </location>
</feature>
<proteinExistence type="predicted"/>
<organism evidence="3 4">
    <name type="scientific">Babesia ovis</name>
    <dbReference type="NCBI Taxonomy" id="5869"/>
    <lineage>
        <taxon>Eukaryota</taxon>
        <taxon>Sar</taxon>
        <taxon>Alveolata</taxon>
        <taxon>Apicomplexa</taxon>
        <taxon>Aconoidasida</taxon>
        <taxon>Piroplasmida</taxon>
        <taxon>Babesiidae</taxon>
        <taxon>Babesia</taxon>
    </lineage>
</organism>
<dbReference type="InterPro" id="IPR056290">
    <property type="entry name" value="CEPT76/DRC7_peptidase-like_dom"/>
</dbReference>
<evidence type="ECO:0000313" key="3">
    <source>
        <dbReference type="EMBL" id="GFE54997.1"/>
    </source>
</evidence>
<name>A0A9W5TBB8_BABOV</name>
<feature type="region of interest" description="Disordered" evidence="1">
    <location>
        <begin position="578"/>
        <end position="601"/>
    </location>
</feature>
<dbReference type="OrthoDB" id="5527234at2759"/>
<gene>
    <name evidence="3" type="ORF">BaOVIS_024010</name>
</gene>
<feature type="region of interest" description="Disordered" evidence="1">
    <location>
        <begin position="1"/>
        <end position="88"/>
    </location>
</feature>
<feature type="region of interest" description="Disordered" evidence="1">
    <location>
        <begin position="1146"/>
        <end position="1207"/>
    </location>
</feature>
<dbReference type="InterPro" id="IPR056288">
    <property type="entry name" value="CEP76_C"/>
</dbReference>
<dbReference type="CDD" id="cd00030">
    <property type="entry name" value="C2"/>
    <property type="match status" value="1"/>
</dbReference>
<dbReference type="PROSITE" id="PS50004">
    <property type="entry name" value="C2"/>
    <property type="match status" value="1"/>
</dbReference>
<dbReference type="Pfam" id="PF24656">
    <property type="entry name" value="CEPT76_peptidase"/>
    <property type="match status" value="1"/>
</dbReference>
<dbReference type="InterPro" id="IPR000008">
    <property type="entry name" value="C2_dom"/>
</dbReference>
<evidence type="ECO:0000313" key="4">
    <source>
        <dbReference type="Proteomes" id="UP001057455"/>
    </source>
</evidence>
<dbReference type="PANTHER" id="PTHR46436:SF2">
    <property type="entry name" value="CHROMOSOME UNDETERMINED SCAFFOLD_119, WHOLE GENOME SHOTGUN SEQUENCE"/>
    <property type="match status" value="1"/>
</dbReference>
<evidence type="ECO:0000259" key="2">
    <source>
        <dbReference type="PROSITE" id="PS50004"/>
    </source>
</evidence>
<feature type="compositionally biased region" description="Polar residues" evidence="1">
    <location>
        <begin position="1106"/>
        <end position="1120"/>
    </location>
</feature>
<sequence length="1527" mass="173382">MVQIEIWEQRSSAEEDISTDEDIRENRLPLFDRLLPSTGKAKPKPQPPSTTESETTSESETVSESDTETVESESPDATSGDTSDDYEDDWRRLQSVRAKNSLNPATYGDWQALPRAWDSVFYISSMHNLENTEQNYFYCIRVQHVNERISKASGLGNITMYTPKFTLKPGEDLKLPAPLFIWRKRRLKLPYGQLQHYVIEIELWKTHLMRINSLHASQRITFQEIIDRNSNINITLNMHIPSQVNQTSAGNGAVSEVSERRFPVHKISAFLLLEEVFDFFFVFENWWFTMSPELPDAVKALPKTLKISVPSAMGSSCQHRTTHPSDAAYWASPGTFRFQGTLRQLRYASFTAKVFCVTRTGFFAKPPALLGTCVLSLKSVQELPLVRGVVKKLTLGTRNMFSGTIQGNIRCCVKSATINFFEDLRSRPAQPITGSALITQLDHRCHYLVVRVISCASLPASNTDSNTSDPMVKVKWDGIVNCTGVVESTVSPIYNQNMYFPIHLVDKRELIDPALIKHSLPIDMSSKGPVTVEVWDHDETSSEFLGSVDVPLSKLYTNGVLQKRSLVDGIFTTGSYDPELDDEDISEDDSGATYTGDSASSAPYRRHTTRLYEATLPLTGATVAHRGKKPTVSVQMYILPPMPNDLYIPHEEKKTMRTDIYRDLSRRWTKDFDAWQVSYCDRYPGAINRRRFTSVTNCAANVHEDVQSDLLPLCCFVKPIQVYIQLSPPGELMHWISNFTYKEDGMKTVGTRQLIDTWQMPSRFVLTRKGGLHDRSLLLCSCLLGLGYDAYVCKGTLQNGTKEHCWVMTRHSDGTVTFWETANKRMWHLPKRWRTQEPVQQPNKDVVGQTNNYAMIKPQQPTIAQTQHQRINYASTQRKHPRRLMDYEIYGKDYVADVKVDLHNIFSGNEFVADGNVTMPKQTAFLVEQHQLETAVLRRSTFDPKAHLLIPGKTLVHVPYCTLEVVFNDKQVWGNLQCQHPGCITYDLDCANEWKPFLQAPPNNTIMPDVQITAPAPQAACAATAREIHTDIVEMIELMYAQHGRVANVSRDQQMDERLEALIDLLEFRQRLDPQFDPGMPLHLRGWSAKRNAKVKSSEPVRKPANTDNSIQKSVPTTVSGHVGGGDKAKLDQMRSVMETANVLAEGAKEKELAEPDNHGSDSDETTASTDDSIEFDPATAAAPRSTQSINRKTNQNTPPPQKKRWGIKLGDKLKAILHHAPRHHAMFDEDAISRIQKTTKPKWNVRLSSFGFRLRKTPLKIKEPQMDILKVLSNASEHFDASNFEELSDYRYEVKSGGIDIDDMDGALTPMSDIANITTELPWNHPLSDYKQRINSAIHLKAPLVNAKTAPKQPLGRVAQGNRLRVSNRKQSILKKLIQRLKHNEVPDVHKVPQFMADMQSVIKQTNGPTHFMEHSGPIPTEFLLHESKQISKWSWYYNMEARQFAWRRHLPIPHNHTFIGVPIHFCTSDINEIRHLLHCSKRCKKLLVPKVDRCVNVVYVKVFPLLGGVFSTWIFLGCHVPWNIH</sequence>
<feature type="domain" description="C2" evidence="2">
    <location>
        <begin position="428"/>
        <end position="565"/>
    </location>
</feature>
<dbReference type="Pfam" id="PF24652">
    <property type="entry name" value="CEP76_C"/>
    <property type="match status" value="1"/>
</dbReference>
<dbReference type="PANTHER" id="PTHR46436">
    <property type="entry name" value="CENTROSOMAL PROTEIN OF 76 KDA"/>
    <property type="match status" value="1"/>
</dbReference>
<keyword evidence="4" id="KW-1185">Reference proteome</keyword>
<accession>A0A9W5TBB8</accession>
<dbReference type="SUPFAM" id="SSF49562">
    <property type="entry name" value="C2 domain (Calcium/lipid-binding domain, CaLB)"/>
    <property type="match status" value="1"/>
</dbReference>
<dbReference type="Proteomes" id="UP001057455">
    <property type="component" value="Unassembled WGS sequence"/>
</dbReference>
<protein>
    <submittedName>
        <fullName evidence="3">C2 domain-containing protein, putative</fullName>
    </submittedName>
</protein>
<dbReference type="InterPro" id="IPR052299">
    <property type="entry name" value="CEP76"/>
</dbReference>
<dbReference type="InterPro" id="IPR035892">
    <property type="entry name" value="C2_domain_sf"/>
</dbReference>
<feature type="compositionally biased region" description="Acidic residues" evidence="1">
    <location>
        <begin position="578"/>
        <end position="590"/>
    </location>
</feature>
<feature type="region of interest" description="Disordered" evidence="1">
    <location>
        <begin position="1083"/>
        <end position="1128"/>
    </location>
</feature>
<feature type="compositionally biased region" description="Basic and acidic residues" evidence="1">
    <location>
        <begin position="1147"/>
        <end position="1162"/>
    </location>
</feature>